<dbReference type="RefSeq" id="WP_090773737.1">
    <property type="nucleotide sequence ID" value="NZ_FNFB01000041.1"/>
</dbReference>
<name>A0A1G9QWA6_9ACTN</name>
<gene>
    <name evidence="1" type="ORF">SAMN05421874_14121</name>
</gene>
<protein>
    <recommendedName>
        <fullName evidence="3">ATP-binding protein</fullName>
    </recommendedName>
</protein>
<dbReference type="Pfam" id="PF11305">
    <property type="entry name" value="DUF3107"/>
    <property type="match status" value="1"/>
</dbReference>
<dbReference type="AlphaFoldDB" id="A0A1G9QWA6"/>
<dbReference type="OrthoDB" id="3268468at2"/>
<proteinExistence type="predicted"/>
<evidence type="ECO:0000313" key="2">
    <source>
        <dbReference type="Proteomes" id="UP000198683"/>
    </source>
</evidence>
<evidence type="ECO:0000313" key="1">
    <source>
        <dbReference type="EMBL" id="SDM15288.1"/>
    </source>
</evidence>
<accession>A0A1G9QWA6</accession>
<organism evidence="1 2">
    <name type="scientific">Nonomuraea maritima</name>
    <dbReference type="NCBI Taxonomy" id="683260"/>
    <lineage>
        <taxon>Bacteria</taxon>
        <taxon>Bacillati</taxon>
        <taxon>Actinomycetota</taxon>
        <taxon>Actinomycetes</taxon>
        <taxon>Streptosporangiales</taxon>
        <taxon>Streptosporangiaceae</taxon>
        <taxon>Nonomuraea</taxon>
    </lineage>
</organism>
<keyword evidence="2" id="KW-1185">Reference proteome</keyword>
<reference evidence="1 2" key="1">
    <citation type="submission" date="2016-10" db="EMBL/GenBank/DDBJ databases">
        <authorList>
            <person name="de Groot N.N."/>
        </authorList>
    </citation>
    <scope>NUCLEOTIDE SEQUENCE [LARGE SCALE GENOMIC DNA]</scope>
    <source>
        <strain evidence="1 2">CGMCC 4.5681</strain>
    </source>
</reference>
<dbReference type="Proteomes" id="UP000198683">
    <property type="component" value="Unassembled WGS sequence"/>
</dbReference>
<sequence>MEVKIGVRSVHRELVVETDLTAAQVEELIGEALAVDRGMFALTDTKGRRVVVPVSSLGFVEIGEDEARPVGFGGTL</sequence>
<dbReference type="EMBL" id="FNFB01000041">
    <property type="protein sequence ID" value="SDM15288.1"/>
    <property type="molecule type" value="Genomic_DNA"/>
</dbReference>
<dbReference type="STRING" id="683260.SAMN05421874_14121"/>
<evidence type="ECO:0008006" key="3">
    <source>
        <dbReference type="Google" id="ProtNLM"/>
    </source>
</evidence>
<dbReference type="InterPro" id="IPR021456">
    <property type="entry name" value="DUF3107"/>
</dbReference>